<dbReference type="RefSeq" id="WP_214435553.1">
    <property type="nucleotide sequence ID" value="NZ_JAECZA010000240.1"/>
</dbReference>
<organism evidence="2 3">
    <name type="scientific">Dendronalium phyllosphericum CENA369</name>
    <dbReference type="NCBI Taxonomy" id="1725256"/>
    <lineage>
        <taxon>Bacteria</taxon>
        <taxon>Bacillati</taxon>
        <taxon>Cyanobacteriota</taxon>
        <taxon>Cyanophyceae</taxon>
        <taxon>Nostocales</taxon>
        <taxon>Nostocaceae</taxon>
        <taxon>Dendronalium</taxon>
        <taxon>Dendronalium phyllosphericum</taxon>
    </lineage>
</organism>
<protein>
    <submittedName>
        <fullName evidence="2">Uncharacterized protein</fullName>
    </submittedName>
</protein>
<evidence type="ECO:0000256" key="1">
    <source>
        <dbReference type="SAM" id="MobiDB-lite"/>
    </source>
</evidence>
<dbReference type="Proteomes" id="UP000662314">
    <property type="component" value="Unassembled WGS sequence"/>
</dbReference>
<name>A0A8J7IAR4_9NOST</name>
<proteinExistence type="predicted"/>
<comment type="caution">
    <text evidence="2">The sequence shown here is derived from an EMBL/GenBank/DDBJ whole genome shotgun (WGS) entry which is preliminary data.</text>
</comment>
<evidence type="ECO:0000313" key="3">
    <source>
        <dbReference type="Proteomes" id="UP000662314"/>
    </source>
</evidence>
<dbReference type="AlphaFoldDB" id="A0A8J7IAR4"/>
<evidence type="ECO:0000313" key="2">
    <source>
        <dbReference type="EMBL" id="MBH8576833.1"/>
    </source>
</evidence>
<sequence length="63" mass="6821">MIYRSVPDEGYTAVPHNRASKESDVRCTNGADNTSDIDGCGVFIASSTLLLHEGELNFSSERS</sequence>
<accession>A0A8J7IAR4</accession>
<feature type="region of interest" description="Disordered" evidence="1">
    <location>
        <begin position="1"/>
        <end position="33"/>
    </location>
</feature>
<reference evidence="2 3" key="1">
    <citation type="journal article" date="2021" name="Int. J. Syst. Evol. Microbiol.">
        <title>Amazonocrinis nigriterrae gen. nov., sp. nov., Atlanticothrix silvestris gen. nov., sp. nov. and Dendronalium phyllosphericum gen. nov., sp. nov., nostocacean cyanobacteria from Brazilian environments.</title>
        <authorList>
            <person name="Alvarenga D.O."/>
            <person name="Andreote A.P.D."/>
            <person name="Branco L.H.Z."/>
            <person name="Delbaje E."/>
            <person name="Cruz R.B."/>
            <person name="Varani A.M."/>
            <person name="Fiore M.F."/>
        </authorList>
    </citation>
    <scope>NUCLEOTIDE SEQUENCE [LARGE SCALE GENOMIC DNA]</scope>
    <source>
        <strain evidence="2 3">CENA369</strain>
    </source>
</reference>
<keyword evidence="3" id="KW-1185">Reference proteome</keyword>
<gene>
    <name evidence="2" type="ORF">I8752_28355</name>
</gene>
<dbReference type="EMBL" id="JAECZA010000240">
    <property type="protein sequence ID" value="MBH8576833.1"/>
    <property type="molecule type" value="Genomic_DNA"/>
</dbReference>